<evidence type="ECO:0000256" key="2">
    <source>
        <dbReference type="ARBA" id="ARBA00010835"/>
    </source>
</evidence>
<dbReference type="HAMAP" id="MF_00093">
    <property type="entry name" value="Rel_fac_1"/>
    <property type="match status" value="1"/>
</dbReference>
<dbReference type="AlphaFoldDB" id="A0A2M6WZW8"/>
<evidence type="ECO:0000313" key="9">
    <source>
        <dbReference type="EMBL" id="PIT98329.1"/>
    </source>
</evidence>
<evidence type="ECO:0000256" key="5">
    <source>
        <dbReference type="HAMAP-Rule" id="MF_00093"/>
    </source>
</evidence>
<dbReference type="FunFam" id="3.30.70.1660:FF:000002">
    <property type="entry name" value="Peptide chain release factor 1"/>
    <property type="match status" value="1"/>
</dbReference>
<dbReference type="InterPro" id="IPR045853">
    <property type="entry name" value="Pep_chain_release_fac_I_sf"/>
</dbReference>
<dbReference type="Gene3D" id="3.30.160.20">
    <property type="match status" value="1"/>
</dbReference>
<dbReference type="InterPro" id="IPR000352">
    <property type="entry name" value="Pep_chain_release_fac_I"/>
</dbReference>
<dbReference type="NCBIfam" id="NF001859">
    <property type="entry name" value="PRK00591.1"/>
    <property type="match status" value="1"/>
</dbReference>
<protein>
    <recommendedName>
        <fullName evidence="5 6">Peptide chain release factor 1</fullName>
        <shortName evidence="5">RF-1</shortName>
    </recommendedName>
</protein>
<feature type="region of interest" description="Disordered" evidence="7">
    <location>
        <begin position="285"/>
        <end position="315"/>
    </location>
</feature>
<proteinExistence type="inferred from homology"/>
<evidence type="ECO:0000256" key="7">
    <source>
        <dbReference type="SAM" id="MobiDB-lite"/>
    </source>
</evidence>
<dbReference type="EMBL" id="PEZP01000015">
    <property type="protein sequence ID" value="PIT98329.1"/>
    <property type="molecule type" value="Genomic_DNA"/>
</dbReference>
<dbReference type="GO" id="GO:0016149">
    <property type="term" value="F:translation release factor activity, codon specific"/>
    <property type="evidence" value="ECO:0007669"/>
    <property type="project" value="UniProtKB-UniRule"/>
</dbReference>
<feature type="compositionally biased region" description="Basic and acidic residues" evidence="7">
    <location>
        <begin position="285"/>
        <end position="299"/>
    </location>
</feature>
<gene>
    <name evidence="5" type="primary">prfA</name>
    <name evidence="9" type="ORF">COT71_01300</name>
</gene>
<feature type="domain" description="Prokaryotic-type class I peptide chain release factors" evidence="8">
    <location>
        <begin position="231"/>
        <end position="247"/>
    </location>
</feature>
<dbReference type="FunFam" id="3.30.160.20:FF:000004">
    <property type="entry name" value="Peptide chain release factor 1"/>
    <property type="match status" value="1"/>
</dbReference>
<dbReference type="PROSITE" id="PS00745">
    <property type="entry name" value="RF_PROK_I"/>
    <property type="match status" value="1"/>
</dbReference>
<keyword evidence="4 5" id="KW-0648">Protein biosynthesis</keyword>
<evidence type="ECO:0000256" key="4">
    <source>
        <dbReference type="ARBA" id="ARBA00022917"/>
    </source>
</evidence>
<evidence type="ECO:0000313" key="10">
    <source>
        <dbReference type="Proteomes" id="UP000230731"/>
    </source>
</evidence>
<sequence>MTSPKSTFPSAEQLKAALAALETAMAEPTAQRDVARQKQLSREHADKTALLELVGRHEGATQELAASEQLAAEDDAAIAALAAEEIERLASEKLRLEEEILSALLPRDSRDARDVILEIRAGAGGEEAALFAAELFRAYARYAEVRGWGAHTLQTSLGEQGGYKEVIAEITGDNVFGTLKYESGVHRVQRVPATEKMGRIHTSTVTVAILPQAEAVDLHIKPEDLRIDTYRASGAGGQHVNKTSSAVRITHLPTNTVVAVQDERSQHKNREKAMSLLRARLLDAQEEAQRQKESAERRSQVGTGARTEKIRTYNFPQDRITDHRIKESWGNIERIMEGELEPIFAALHHAEQEILLRRHVHKEQTKYSPKPTTEELS</sequence>
<dbReference type="GO" id="GO:0005737">
    <property type="term" value="C:cytoplasm"/>
    <property type="evidence" value="ECO:0007669"/>
    <property type="project" value="UniProtKB-SubCell"/>
</dbReference>
<accession>A0A2M6WZW8</accession>
<feature type="modified residue" description="N5-methylglutamine" evidence="5">
    <location>
        <position position="238"/>
    </location>
</feature>
<dbReference type="Gene3D" id="6.10.140.1950">
    <property type="match status" value="1"/>
</dbReference>
<comment type="similarity">
    <text evidence="2 5">Belongs to the prokaryotic/mitochondrial release factor family.</text>
</comment>
<dbReference type="PANTHER" id="PTHR43804:SF7">
    <property type="entry name" value="LD18447P"/>
    <property type="match status" value="1"/>
</dbReference>
<comment type="function">
    <text evidence="1 5">Peptide chain release factor 1 directs the termination of translation in response to the peptide chain termination codons UAG and UAA.</text>
</comment>
<dbReference type="InterPro" id="IPR050057">
    <property type="entry name" value="Prokaryotic/Mito_RF"/>
</dbReference>
<keyword evidence="3 5" id="KW-0488">Methylation</keyword>
<dbReference type="Pfam" id="PF03462">
    <property type="entry name" value="PCRF"/>
    <property type="match status" value="1"/>
</dbReference>
<evidence type="ECO:0000256" key="3">
    <source>
        <dbReference type="ARBA" id="ARBA00022481"/>
    </source>
</evidence>
<dbReference type="NCBIfam" id="TIGR00019">
    <property type="entry name" value="prfA"/>
    <property type="match status" value="1"/>
</dbReference>
<dbReference type="InterPro" id="IPR005139">
    <property type="entry name" value="PCRF"/>
</dbReference>
<dbReference type="Pfam" id="PF00472">
    <property type="entry name" value="RF-1"/>
    <property type="match status" value="1"/>
</dbReference>
<organism evidence="9 10">
    <name type="scientific">Candidatus Andersenbacteria bacterium CG10_big_fil_rev_8_21_14_0_10_54_11</name>
    <dbReference type="NCBI Taxonomy" id="1974485"/>
    <lineage>
        <taxon>Bacteria</taxon>
        <taxon>Candidatus Anderseniibacteriota</taxon>
    </lineage>
</organism>
<comment type="caution">
    <text evidence="9">The sequence shown here is derived from an EMBL/GenBank/DDBJ whole genome shotgun (WGS) entry which is preliminary data.</text>
</comment>
<dbReference type="InterPro" id="IPR004373">
    <property type="entry name" value="RF-1"/>
</dbReference>
<dbReference type="Proteomes" id="UP000230731">
    <property type="component" value="Unassembled WGS sequence"/>
</dbReference>
<dbReference type="SUPFAM" id="SSF75620">
    <property type="entry name" value="Release factor"/>
    <property type="match status" value="1"/>
</dbReference>
<dbReference type="SMART" id="SM00937">
    <property type="entry name" value="PCRF"/>
    <property type="match status" value="1"/>
</dbReference>
<evidence type="ECO:0000256" key="1">
    <source>
        <dbReference type="ARBA" id="ARBA00002986"/>
    </source>
</evidence>
<comment type="PTM">
    <text evidence="5">Methylated by PrmC. Methylation increases the termination efficiency of RF1.</text>
</comment>
<evidence type="ECO:0000256" key="6">
    <source>
        <dbReference type="NCBIfam" id="TIGR00019"/>
    </source>
</evidence>
<comment type="subcellular location">
    <subcellularLocation>
        <location evidence="5">Cytoplasm</location>
    </subcellularLocation>
</comment>
<dbReference type="PANTHER" id="PTHR43804">
    <property type="entry name" value="LD18447P"/>
    <property type="match status" value="1"/>
</dbReference>
<reference evidence="10" key="1">
    <citation type="submission" date="2017-09" db="EMBL/GenBank/DDBJ databases">
        <title>Depth-based differentiation of microbial function through sediment-hosted aquifers and enrichment of novel symbionts in the deep terrestrial subsurface.</title>
        <authorList>
            <person name="Probst A.J."/>
            <person name="Ladd B."/>
            <person name="Jarett J.K."/>
            <person name="Geller-Mcgrath D.E."/>
            <person name="Sieber C.M.K."/>
            <person name="Emerson J.B."/>
            <person name="Anantharaman K."/>
            <person name="Thomas B.C."/>
            <person name="Malmstrom R."/>
            <person name="Stieglmeier M."/>
            <person name="Klingl A."/>
            <person name="Woyke T."/>
            <person name="Ryan C.M."/>
            <person name="Banfield J.F."/>
        </authorList>
    </citation>
    <scope>NUCLEOTIDE SEQUENCE [LARGE SCALE GENOMIC DNA]</scope>
</reference>
<evidence type="ECO:0000259" key="8">
    <source>
        <dbReference type="PROSITE" id="PS00745"/>
    </source>
</evidence>
<name>A0A2M6WZW8_9BACT</name>
<dbReference type="Gene3D" id="3.30.70.1660">
    <property type="match status" value="1"/>
</dbReference>
<keyword evidence="5" id="KW-0963">Cytoplasm</keyword>